<evidence type="ECO:0000256" key="1">
    <source>
        <dbReference type="ARBA" id="ARBA00009437"/>
    </source>
</evidence>
<evidence type="ECO:0000313" key="6">
    <source>
        <dbReference type="EMBL" id="RIX73792.1"/>
    </source>
</evidence>
<feature type="domain" description="HTH lysR-type" evidence="5">
    <location>
        <begin position="6"/>
        <end position="63"/>
    </location>
</feature>
<dbReference type="GO" id="GO:0000976">
    <property type="term" value="F:transcription cis-regulatory region binding"/>
    <property type="evidence" value="ECO:0007669"/>
    <property type="project" value="TreeGrafter"/>
</dbReference>
<dbReference type="AlphaFoldDB" id="A0A9X8CZH4"/>
<dbReference type="PRINTS" id="PR00039">
    <property type="entry name" value="HTHLYSR"/>
</dbReference>
<gene>
    <name evidence="6" type="ORF">D3H34_28580</name>
</gene>
<dbReference type="OrthoDB" id="646694at2"/>
<evidence type="ECO:0000259" key="5">
    <source>
        <dbReference type="PROSITE" id="PS50931"/>
    </source>
</evidence>
<dbReference type="CDD" id="cd05466">
    <property type="entry name" value="PBP2_LTTR_substrate"/>
    <property type="match status" value="1"/>
</dbReference>
<dbReference type="Gene3D" id="1.10.10.10">
    <property type="entry name" value="Winged helix-like DNA-binding domain superfamily/Winged helix DNA-binding domain"/>
    <property type="match status" value="1"/>
</dbReference>
<organism evidence="6 7">
    <name type="scientific">Acidovorax cavernicola</name>
    <dbReference type="NCBI Taxonomy" id="1675792"/>
    <lineage>
        <taxon>Bacteria</taxon>
        <taxon>Pseudomonadati</taxon>
        <taxon>Pseudomonadota</taxon>
        <taxon>Betaproteobacteria</taxon>
        <taxon>Burkholderiales</taxon>
        <taxon>Comamonadaceae</taxon>
        <taxon>Acidovorax</taxon>
    </lineage>
</organism>
<dbReference type="PROSITE" id="PS50931">
    <property type="entry name" value="HTH_LYSR"/>
    <property type="match status" value="1"/>
</dbReference>
<keyword evidence="4" id="KW-0804">Transcription</keyword>
<keyword evidence="2" id="KW-0805">Transcription regulation</keyword>
<dbReference type="EMBL" id="QXMN01000059">
    <property type="protein sequence ID" value="RIX73792.1"/>
    <property type="molecule type" value="Genomic_DNA"/>
</dbReference>
<dbReference type="Pfam" id="PF03466">
    <property type="entry name" value="LysR_substrate"/>
    <property type="match status" value="1"/>
</dbReference>
<accession>A0A9X8CZH4</accession>
<evidence type="ECO:0000313" key="7">
    <source>
        <dbReference type="Proteomes" id="UP000265619"/>
    </source>
</evidence>
<dbReference type="InterPro" id="IPR005119">
    <property type="entry name" value="LysR_subst-bd"/>
</dbReference>
<dbReference type="PANTHER" id="PTHR30126:SF39">
    <property type="entry name" value="HTH-TYPE TRANSCRIPTIONAL REGULATOR CYSL"/>
    <property type="match status" value="1"/>
</dbReference>
<dbReference type="RefSeq" id="WP_119557935.1">
    <property type="nucleotide sequence ID" value="NZ_QXMN01000059.1"/>
</dbReference>
<dbReference type="Gene3D" id="3.40.190.290">
    <property type="match status" value="1"/>
</dbReference>
<reference evidence="6 7" key="1">
    <citation type="submission" date="2018-09" db="EMBL/GenBank/DDBJ databases">
        <title>Acidovorax cavernicola nov. sp. isolated from Gruta de las Maravillas (Aracena, Spain).</title>
        <authorList>
            <person name="Jurado V."/>
            <person name="Gutierrez-Patricio S."/>
            <person name="Gonzalez-Pimentel J.L."/>
            <person name="Miller A.Z."/>
            <person name="Laiz L."/>
            <person name="Saiz-Jimenez C."/>
        </authorList>
    </citation>
    <scope>NUCLEOTIDE SEQUENCE [LARGE SCALE GENOMIC DNA]</scope>
    <source>
        <strain evidence="6 7">1011MAR4D40.2</strain>
    </source>
</reference>
<dbReference type="InterPro" id="IPR000847">
    <property type="entry name" value="LysR_HTH_N"/>
</dbReference>
<proteinExistence type="inferred from homology"/>
<dbReference type="InterPro" id="IPR036388">
    <property type="entry name" value="WH-like_DNA-bd_sf"/>
</dbReference>
<evidence type="ECO:0000256" key="4">
    <source>
        <dbReference type="ARBA" id="ARBA00023163"/>
    </source>
</evidence>
<evidence type="ECO:0000256" key="2">
    <source>
        <dbReference type="ARBA" id="ARBA00023015"/>
    </source>
</evidence>
<dbReference type="Proteomes" id="UP000265619">
    <property type="component" value="Unassembled WGS sequence"/>
</dbReference>
<dbReference type="Pfam" id="PF00126">
    <property type="entry name" value="HTH_1"/>
    <property type="match status" value="1"/>
</dbReference>
<dbReference type="SUPFAM" id="SSF46785">
    <property type="entry name" value="Winged helix' DNA-binding domain"/>
    <property type="match status" value="1"/>
</dbReference>
<comment type="caution">
    <text evidence="6">The sequence shown here is derived from an EMBL/GenBank/DDBJ whole genome shotgun (WGS) entry which is preliminary data.</text>
</comment>
<dbReference type="SUPFAM" id="SSF53850">
    <property type="entry name" value="Periplasmic binding protein-like II"/>
    <property type="match status" value="1"/>
</dbReference>
<dbReference type="InterPro" id="IPR036390">
    <property type="entry name" value="WH_DNA-bd_sf"/>
</dbReference>
<sequence>MDIPRTNLDALQSFAVFADTLNFSESARRLHLSQPALHAKVRKLSEQLDAALYVRVGRALQLTPLGEQVARHARELLTLNQRFVKGLAMGQDTPVVTLAAGEGAYLYLLGKALSQFSGPGASPHLQLLTRNRDEAIQAVRSGQAQLGIAPLGTVPADLRALRLTSVGQVLVVPRTHALAARKSARLRDLKGAQLIVPPAGRPHRELLGRLLQAESVPWQPSLEANGWELMLRFAQLGFGLTVVNACCRIPKELVAIPLQGYPPLEYHVFHAADRPSTAHEQRLKDALLAHADHWQAAHPSTARKAS</sequence>
<protein>
    <submittedName>
        <fullName evidence="6">LysR family transcriptional regulator</fullName>
    </submittedName>
</protein>
<dbReference type="PANTHER" id="PTHR30126">
    <property type="entry name" value="HTH-TYPE TRANSCRIPTIONAL REGULATOR"/>
    <property type="match status" value="1"/>
</dbReference>
<dbReference type="GO" id="GO:0003700">
    <property type="term" value="F:DNA-binding transcription factor activity"/>
    <property type="evidence" value="ECO:0007669"/>
    <property type="project" value="InterPro"/>
</dbReference>
<keyword evidence="3" id="KW-0238">DNA-binding</keyword>
<name>A0A9X8CZH4_9BURK</name>
<evidence type="ECO:0000256" key="3">
    <source>
        <dbReference type="ARBA" id="ARBA00023125"/>
    </source>
</evidence>
<keyword evidence="7" id="KW-1185">Reference proteome</keyword>
<comment type="similarity">
    <text evidence="1">Belongs to the LysR transcriptional regulatory family.</text>
</comment>